<dbReference type="OrthoDB" id="2507272at2759"/>
<evidence type="ECO:0000313" key="5">
    <source>
        <dbReference type="EMBL" id="OAV87671.1"/>
    </source>
</evidence>
<feature type="region of interest" description="Disordered" evidence="3">
    <location>
        <begin position="48"/>
        <end position="73"/>
    </location>
</feature>
<reference evidence="6 7" key="3">
    <citation type="journal article" date="2017" name="G3 (Bethesda)">
        <title>Comparative analysis highlights variable genome content of wheat rusts and divergence of the mating loci.</title>
        <authorList>
            <person name="Cuomo C.A."/>
            <person name="Bakkeren G."/>
            <person name="Khalil H.B."/>
            <person name="Panwar V."/>
            <person name="Joly D."/>
            <person name="Linning R."/>
            <person name="Sakthikumar S."/>
            <person name="Song X."/>
            <person name="Adiconis X."/>
            <person name="Fan L."/>
            <person name="Goldberg J.M."/>
            <person name="Levin J.Z."/>
            <person name="Young S."/>
            <person name="Zeng Q."/>
            <person name="Anikster Y."/>
            <person name="Bruce M."/>
            <person name="Wang M."/>
            <person name="Yin C."/>
            <person name="McCallum B."/>
            <person name="Szabo L.J."/>
            <person name="Hulbert S."/>
            <person name="Chen X."/>
            <person name="Fellers J.P."/>
        </authorList>
    </citation>
    <scope>NUCLEOTIDE SEQUENCE</scope>
    <source>
        <strain evidence="7">Isolate 1-1 / race 1 (BBBD)</strain>
        <strain evidence="6">isolate 1-1 / race 1 (BBBD)</strain>
    </source>
</reference>
<keyword evidence="2" id="KW-0862">Zinc</keyword>
<dbReference type="GO" id="GO:0003676">
    <property type="term" value="F:nucleic acid binding"/>
    <property type="evidence" value="ECO:0007669"/>
    <property type="project" value="InterPro"/>
</dbReference>
<feature type="region of interest" description="Disordered" evidence="3">
    <location>
        <begin position="85"/>
        <end position="105"/>
    </location>
</feature>
<feature type="compositionally biased region" description="Polar residues" evidence="3">
    <location>
        <begin position="346"/>
        <end position="365"/>
    </location>
</feature>
<keyword evidence="1" id="KW-0507">mRNA processing</keyword>
<keyword evidence="2" id="KW-0479">Metal-binding</keyword>
<feature type="region of interest" description="Disordered" evidence="3">
    <location>
        <begin position="387"/>
        <end position="421"/>
    </location>
</feature>
<feature type="domain" description="CCHC-type" evidence="4">
    <location>
        <begin position="335"/>
        <end position="350"/>
    </location>
</feature>
<dbReference type="GO" id="GO:0006397">
    <property type="term" value="P:mRNA processing"/>
    <property type="evidence" value="ECO:0007669"/>
    <property type="project" value="UniProtKB-KW"/>
</dbReference>
<dbReference type="EMBL" id="ADAS02000316">
    <property type="protein sequence ID" value="OAV87671.1"/>
    <property type="molecule type" value="Genomic_DNA"/>
</dbReference>
<feature type="compositionally biased region" description="Low complexity" evidence="3">
    <location>
        <begin position="308"/>
        <end position="319"/>
    </location>
</feature>
<dbReference type="VEuPathDB" id="FungiDB:PTTG_29329"/>
<protein>
    <submittedName>
        <fullName evidence="6">CCHC-type domain-containing protein</fullName>
    </submittedName>
</protein>
<organism evidence="5">
    <name type="scientific">Puccinia triticina (isolate 1-1 / race 1 (BBBD))</name>
    <name type="common">Brown leaf rust fungus</name>
    <dbReference type="NCBI Taxonomy" id="630390"/>
    <lineage>
        <taxon>Eukaryota</taxon>
        <taxon>Fungi</taxon>
        <taxon>Dikarya</taxon>
        <taxon>Basidiomycota</taxon>
        <taxon>Pucciniomycotina</taxon>
        <taxon>Pucciniomycetes</taxon>
        <taxon>Pucciniales</taxon>
        <taxon>Pucciniaceae</taxon>
        <taxon>Puccinia</taxon>
    </lineage>
</organism>
<dbReference type="InterPro" id="IPR054722">
    <property type="entry name" value="PolX-like_BBD"/>
</dbReference>
<dbReference type="EnsemblFungi" id="PTTG_29329-t43_1">
    <property type="protein sequence ID" value="PTTG_29329-t43_1-p1"/>
    <property type="gene ID" value="PTTG_29329"/>
</dbReference>
<feature type="compositionally biased region" description="Polar residues" evidence="3">
    <location>
        <begin position="51"/>
        <end position="68"/>
    </location>
</feature>
<dbReference type="AlphaFoldDB" id="A0A180G4T6"/>
<feature type="region of interest" description="Disordered" evidence="3">
    <location>
        <begin position="305"/>
        <end position="325"/>
    </location>
</feature>
<keyword evidence="7" id="KW-1185">Reference proteome</keyword>
<dbReference type="SMART" id="SM00343">
    <property type="entry name" value="ZnF_C2HC"/>
    <property type="match status" value="1"/>
</dbReference>
<dbReference type="InterPro" id="IPR001878">
    <property type="entry name" value="Znf_CCHC"/>
</dbReference>
<keyword evidence="2" id="KW-0863">Zinc-finger</keyword>
<dbReference type="Pfam" id="PF22936">
    <property type="entry name" value="Pol_BBD"/>
    <property type="match status" value="1"/>
</dbReference>
<evidence type="ECO:0000313" key="7">
    <source>
        <dbReference type="Proteomes" id="UP000005240"/>
    </source>
</evidence>
<proteinExistence type="predicted"/>
<reference evidence="6" key="4">
    <citation type="submission" date="2025-05" db="UniProtKB">
        <authorList>
            <consortium name="EnsemblFungi"/>
        </authorList>
    </citation>
    <scope>IDENTIFICATION</scope>
    <source>
        <strain evidence="6">isolate 1-1 / race 1 (BBBD)</strain>
    </source>
</reference>
<reference evidence="5" key="2">
    <citation type="submission" date="2016-05" db="EMBL/GenBank/DDBJ databases">
        <title>Comparative analysis highlights variable genome content of wheat rusts and divergence of the mating loci.</title>
        <authorList>
            <person name="Cuomo C.A."/>
            <person name="Bakkeren G."/>
            <person name="Szabo L."/>
            <person name="Khalil H."/>
            <person name="Joly D."/>
            <person name="Goldberg J."/>
            <person name="Young S."/>
            <person name="Zeng Q."/>
            <person name="Fellers J."/>
        </authorList>
    </citation>
    <scope>NUCLEOTIDE SEQUENCE [LARGE SCALE GENOMIC DNA]</scope>
    <source>
        <strain evidence="5">1-1 BBBD Race 1</strain>
    </source>
</reference>
<evidence type="ECO:0000256" key="1">
    <source>
        <dbReference type="ARBA" id="ARBA00022664"/>
    </source>
</evidence>
<sequence length="541" mass="59763">MKSVLGPQISTNNYFKQRLLRAPAGPSYNKGPSSFFAANWRHTEPAPHVTSFANSQSSASENGANKSQPGGHLDLTSLINELRLQRQSDEARRQDNRARREAEEARTQARWHLDEDSKIFSIVSAAVKEFAAEDFLKPDGSNIQRWEQALRATAAKRFRNTDFFTPGEDKVVVPYHEKIALGIIQSLVHSQTATGVGKAESLSDYNSAAEVLAEFDQCARTFVKQGIDLTWDTIRSFVLQGNLRDHLQPVVNQKVDLFMETHDSMAPGPVDVLRYWDAARTEHQLAEETGRSSTSTLNVTLASQADTSVSGPVSGASSPQDTPGVSAMAVNKIPRCYICKKIGHMSSSCPTSRKNNPDTRQTSQRPVPAPSFPPCSVTYNFDSLPYIKPIQPDPRPTVASTGPYRPPHLPQPKTGNPTQPNKQVNARQINADLFAEEDEDVEYVFENKNLSAKPSGHRFNLCKLAVDREGQEVIWDSGASDNVTGDRYVLFDFKPLEQPIAVKVATDTACDFITGTGTLRFCGMNGVTVAVQNIYYCERAR</sequence>
<dbReference type="GO" id="GO:0008270">
    <property type="term" value="F:zinc ion binding"/>
    <property type="evidence" value="ECO:0007669"/>
    <property type="project" value="UniProtKB-KW"/>
</dbReference>
<dbReference type="Proteomes" id="UP000005240">
    <property type="component" value="Unassembled WGS sequence"/>
</dbReference>
<feature type="region of interest" description="Disordered" evidence="3">
    <location>
        <begin position="346"/>
        <end position="374"/>
    </location>
</feature>
<accession>A0A180G4T6</accession>
<evidence type="ECO:0000256" key="2">
    <source>
        <dbReference type="PROSITE-ProRule" id="PRU00047"/>
    </source>
</evidence>
<dbReference type="STRING" id="630390.A0A180G4T6"/>
<evidence type="ECO:0000259" key="4">
    <source>
        <dbReference type="PROSITE" id="PS50158"/>
    </source>
</evidence>
<dbReference type="InterPro" id="IPR036875">
    <property type="entry name" value="Znf_CCHC_sf"/>
</dbReference>
<reference evidence="5" key="1">
    <citation type="submission" date="2009-11" db="EMBL/GenBank/DDBJ databases">
        <authorList>
            <consortium name="The Broad Institute Genome Sequencing Platform"/>
            <person name="Ward D."/>
            <person name="Feldgarden M."/>
            <person name="Earl A."/>
            <person name="Young S.K."/>
            <person name="Zeng Q."/>
            <person name="Koehrsen M."/>
            <person name="Alvarado L."/>
            <person name="Berlin A."/>
            <person name="Bochicchio J."/>
            <person name="Borenstein D."/>
            <person name="Chapman S.B."/>
            <person name="Chen Z."/>
            <person name="Engels R."/>
            <person name="Freedman E."/>
            <person name="Gellesch M."/>
            <person name="Goldberg J."/>
            <person name="Griggs A."/>
            <person name="Gujja S."/>
            <person name="Heilman E."/>
            <person name="Heiman D."/>
            <person name="Hepburn T."/>
            <person name="Howarth C."/>
            <person name="Jen D."/>
            <person name="Larson L."/>
            <person name="Lewis B."/>
            <person name="Mehta T."/>
            <person name="Park D."/>
            <person name="Pearson M."/>
            <person name="Roberts A."/>
            <person name="Saif S."/>
            <person name="Shea T."/>
            <person name="Shenoy N."/>
            <person name="Sisk P."/>
            <person name="Stolte C."/>
            <person name="Sykes S."/>
            <person name="Thomson T."/>
            <person name="Walk T."/>
            <person name="White J."/>
            <person name="Yandava C."/>
            <person name="Izard J."/>
            <person name="Baranova O.V."/>
            <person name="Blanton J.M."/>
            <person name="Tanner A.C."/>
            <person name="Dewhirst F.E."/>
            <person name="Haas B."/>
            <person name="Nusbaum C."/>
            <person name="Birren B."/>
        </authorList>
    </citation>
    <scope>NUCLEOTIDE SEQUENCE [LARGE SCALE GENOMIC DNA]</scope>
    <source>
        <strain evidence="5">1-1 BBBD Race 1</strain>
    </source>
</reference>
<evidence type="ECO:0000313" key="6">
    <source>
        <dbReference type="EnsemblFungi" id="PTTG_29329-t43_1-p1"/>
    </source>
</evidence>
<dbReference type="Gene3D" id="4.10.60.10">
    <property type="entry name" value="Zinc finger, CCHC-type"/>
    <property type="match status" value="1"/>
</dbReference>
<evidence type="ECO:0000256" key="3">
    <source>
        <dbReference type="SAM" id="MobiDB-lite"/>
    </source>
</evidence>
<gene>
    <name evidence="5" type="ORF">PTTG_29329</name>
</gene>
<dbReference type="PROSITE" id="PS50158">
    <property type="entry name" value="ZF_CCHC"/>
    <property type="match status" value="1"/>
</dbReference>
<dbReference type="SUPFAM" id="SSF57756">
    <property type="entry name" value="Retrovirus zinc finger-like domains"/>
    <property type="match status" value="1"/>
</dbReference>
<name>A0A180G4T6_PUCT1</name>
<dbReference type="Pfam" id="PF00098">
    <property type="entry name" value="zf-CCHC"/>
    <property type="match status" value="1"/>
</dbReference>